<comment type="caution">
    <text evidence="21">The sequence shown here is derived from an EMBL/GenBank/DDBJ whole genome shotgun (WGS) entry which is preliminary data.</text>
</comment>
<evidence type="ECO:0000256" key="3">
    <source>
        <dbReference type="ARBA" id="ARBA00004987"/>
    </source>
</evidence>
<dbReference type="PRINTS" id="PR00133">
    <property type="entry name" value="GLHYDRLASE3"/>
</dbReference>
<feature type="region of interest" description="Disordered" evidence="18">
    <location>
        <begin position="91"/>
        <end position="114"/>
    </location>
</feature>
<comment type="similarity">
    <text evidence="4">Belongs to the glycosyl hydrolase 3 family.</text>
</comment>
<dbReference type="SMART" id="SM01217">
    <property type="entry name" value="Fn3_like"/>
    <property type="match status" value="1"/>
</dbReference>
<feature type="domain" description="PA14" evidence="20">
    <location>
        <begin position="766"/>
        <end position="926"/>
    </location>
</feature>
<evidence type="ECO:0000259" key="19">
    <source>
        <dbReference type="PROSITE" id="PS50800"/>
    </source>
</evidence>
<feature type="non-terminal residue" evidence="21">
    <location>
        <position position="1"/>
    </location>
</feature>
<dbReference type="SUPFAM" id="SSF51445">
    <property type="entry name" value="(Trans)glycosidases"/>
    <property type="match status" value="1"/>
</dbReference>
<evidence type="ECO:0000256" key="17">
    <source>
        <dbReference type="ARBA" id="ARBA00041806"/>
    </source>
</evidence>
<dbReference type="InterPro" id="IPR002772">
    <property type="entry name" value="Glyco_hydro_3_C"/>
</dbReference>
<dbReference type="STRING" id="5539.A0A3E2GZM2"/>
<dbReference type="PROSITE" id="PS51820">
    <property type="entry name" value="PA14"/>
    <property type="match status" value="1"/>
</dbReference>
<evidence type="ECO:0000259" key="20">
    <source>
        <dbReference type="PROSITE" id="PS51820"/>
    </source>
</evidence>
<dbReference type="SMART" id="SM00758">
    <property type="entry name" value="PA14"/>
    <property type="match status" value="1"/>
</dbReference>
<dbReference type="EMBL" id="NCSJ02000252">
    <property type="protein sequence ID" value="RFU26604.1"/>
    <property type="molecule type" value="Genomic_DNA"/>
</dbReference>
<dbReference type="AlphaFoldDB" id="A0A3E2GZM2"/>
<evidence type="ECO:0000313" key="22">
    <source>
        <dbReference type="Proteomes" id="UP000258309"/>
    </source>
</evidence>
<evidence type="ECO:0000256" key="16">
    <source>
        <dbReference type="ARBA" id="ARBA00041602"/>
    </source>
</evidence>
<keyword evidence="11" id="KW-0326">Glycosidase</keyword>
<evidence type="ECO:0000256" key="5">
    <source>
        <dbReference type="ARBA" id="ARBA00012744"/>
    </source>
</evidence>
<dbReference type="PANTHER" id="PTHR42715:SF17">
    <property type="entry name" value="BETA-GLUCOSIDASE H-RELATED"/>
    <property type="match status" value="1"/>
</dbReference>
<keyword evidence="9" id="KW-0325">Glycoprotein</keyword>
<evidence type="ECO:0000256" key="9">
    <source>
        <dbReference type="ARBA" id="ARBA00023180"/>
    </source>
</evidence>
<keyword evidence="6" id="KW-0964">Secreted</keyword>
<keyword evidence="8" id="KW-0136">Cellulose degradation</keyword>
<feature type="region of interest" description="Disordered" evidence="18">
    <location>
        <begin position="138"/>
        <end position="163"/>
    </location>
</feature>
<dbReference type="InterPro" id="IPR050288">
    <property type="entry name" value="Cellulose_deg_GH3"/>
</dbReference>
<dbReference type="Gene3D" id="2.60.120.260">
    <property type="entry name" value="Galactose-binding domain-like"/>
    <property type="match status" value="1"/>
</dbReference>
<feature type="non-terminal residue" evidence="21">
    <location>
        <position position="1205"/>
    </location>
</feature>
<dbReference type="PROSITE" id="PS50800">
    <property type="entry name" value="SAP"/>
    <property type="match status" value="1"/>
</dbReference>
<dbReference type="InterPro" id="IPR011658">
    <property type="entry name" value="PA14_dom"/>
</dbReference>
<evidence type="ECO:0000256" key="6">
    <source>
        <dbReference type="ARBA" id="ARBA00022525"/>
    </source>
</evidence>
<dbReference type="Gene3D" id="3.20.20.300">
    <property type="entry name" value="Glycoside hydrolase, family 3, N-terminal domain"/>
    <property type="match status" value="1"/>
</dbReference>
<name>A0A3E2GZM2_SCYLI</name>
<dbReference type="Pfam" id="PF14310">
    <property type="entry name" value="Fn3-like"/>
    <property type="match status" value="1"/>
</dbReference>
<evidence type="ECO:0000256" key="4">
    <source>
        <dbReference type="ARBA" id="ARBA00005336"/>
    </source>
</evidence>
<dbReference type="SUPFAM" id="SSF52279">
    <property type="entry name" value="Beta-D-glucan exohydrolase, C-terminal domain"/>
    <property type="match status" value="1"/>
</dbReference>
<keyword evidence="10" id="KW-0119">Carbohydrate metabolism</keyword>
<evidence type="ECO:0000256" key="15">
    <source>
        <dbReference type="ARBA" id="ARBA00041278"/>
    </source>
</evidence>
<keyword evidence="12" id="KW-0624">Polysaccharide degradation</keyword>
<dbReference type="InterPro" id="IPR003034">
    <property type="entry name" value="SAP_dom"/>
</dbReference>
<dbReference type="FunFam" id="2.60.40.10:FF:000495">
    <property type="entry name" value="Periplasmic beta-glucosidase"/>
    <property type="match status" value="1"/>
</dbReference>
<evidence type="ECO:0000256" key="2">
    <source>
        <dbReference type="ARBA" id="ARBA00004613"/>
    </source>
</evidence>
<accession>A0A3E2GZM2</accession>
<evidence type="ECO:0000256" key="8">
    <source>
        <dbReference type="ARBA" id="ARBA00023001"/>
    </source>
</evidence>
<dbReference type="GO" id="GO:0030245">
    <property type="term" value="P:cellulose catabolic process"/>
    <property type="evidence" value="ECO:0007669"/>
    <property type="project" value="UniProtKB-KW"/>
</dbReference>
<dbReference type="InterPro" id="IPR013783">
    <property type="entry name" value="Ig-like_fold"/>
</dbReference>
<dbReference type="OrthoDB" id="47059at2759"/>
<dbReference type="SMART" id="SM00513">
    <property type="entry name" value="SAP"/>
    <property type="match status" value="1"/>
</dbReference>
<evidence type="ECO:0000256" key="11">
    <source>
        <dbReference type="ARBA" id="ARBA00023295"/>
    </source>
</evidence>
<comment type="subcellular location">
    <subcellularLocation>
        <location evidence="2">Secreted</location>
    </subcellularLocation>
</comment>
<comment type="pathway">
    <text evidence="3">Glycan metabolism; cellulose degradation.</text>
</comment>
<feature type="region of interest" description="Disordered" evidence="18">
    <location>
        <begin position="330"/>
        <end position="356"/>
    </location>
</feature>
<dbReference type="Proteomes" id="UP000258309">
    <property type="component" value="Unassembled WGS sequence"/>
</dbReference>
<dbReference type="GO" id="GO:0005576">
    <property type="term" value="C:extracellular region"/>
    <property type="evidence" value="ECO:0007669"/>
    <property type="project" value="UniProtKB-SubCell"/>
</dbReference>
<dbReference type="FunFam" id="3.20.20.300:FF:000006">
    <property type="entry name" value="Beta-glucosidase H"/>
    <property type="match status" value="1"/>
</dbReference>
<proteinExistence type="inferred from homology"/>
<dbReference type="InterPro" id="IPR036962">
    <property type="entry name" value="Glyco_hydro_3_N_sf"/>
</dbReference>
<feature type="domain" description="SAP" evidence="19">
    <location>
        <begin position="171"/>
        <end position="205"/>
    </location>
</feature>
<dbReference type="InterPro" id="IPR037524">
    <property type="entry name" value="PA14/GLEYA"/>
</dbReference>
<sequence length="1205" mass="133026">MNPTVSKGDAFKVADSTDWLPTPLASLAPVDAALRCQVCKDFYETPMITSSCRTPDQELKLRSNIALEDIVEAFKKARPVVLEYAEKPVRAKSSSPKRTLDEAGLEEQIEEQPRKRTRSTARKVYNVAEESIVIDEEDGDGDYVPEDGLVTCPTTSTKPAKRPERLPHLSYSMFKDNALRKKLGELGISSTGPRPLLERRHTEWITLWNANCDSKNPRSKQELKHDLEIWERTQGGRAPVTNASSNPGSNITSKDFDGAAWSSKHESSFQQLIAEARKKKAIKQAAPENSLDVNGNNETAELAAQYQPDTMLHNSRDDYQHPAMQIEAAVYGSPPGNSKPEVSATPDRFSEAPASPGEIASAIPEHEVAAAGNPHEEYPRSSSVGPKREQRAVKFPTYGGIDFWHTYPIPELNVPSIRVSDGPNGIRGTKWFAGVLAACLPCGTALGATWDKELLNQAGKLIGDESIAKGAHCWLGPTINIQRSPLGGRGFESFSEDPHLSGILAARMIQGCESTGVQSTVKHFICNDQEHERRAVDTIVTPRALREVYLRPFQIVARDAEPKAIMTSYNKLNGIHVSQNPVLLEDLVRKEWGWNPMVMSDWYGTYSTTEAMNAGLDLEMPGTTKYRGPAVEFAMSARLIKQSVLDQRARRVLQFVEHASHLGLSPEEGERNYPEDQALNRKVCASSIVLLKNDKKVLPLPSKIQKLALIGSHMKNPSITGGGSASLEPYYSISLYDAITERLGSGVEITYEIGAYAHKMLPMITRQMSNASIHFFNDPSTIKDRVTVGKEPLYKTYFQLMDYKNPKLNFELFYASVEADFTPDTTGTWEFGLTVCGTANFYIDDELIIDDTTVQRPGTSFFGKGTAEEFGTKRLVAGRVYKLRIDFGSQGTSKIKNLGTVSFGGGGARLGACPVVDIEETIEKAAKAAAAADYAILCTGLNSDWEGEGFDRPNMSLPPNIDRLISRVLSVAPNTIIVNQSGTPVSMPWVSEASTIVQAWYGGNETGNGIADVLFGHINPCAKLPLTWPGDIRDSPAYLNFGSTRGRVLYGEDVYVGYKYYDMVEREPLFAFGHGLSYTTFSLSSLTITSDLISNHHTARLKVANTGSYAGSEVLQLYISAPHSPTQRPKKELHGFEKVFLEPKEEKWVDITIDKYAMSFWDEIESKWCREQGTYKVIVATSSAVDAPRVEADLAVQKTEWWLGL</sequence>
<organism evidence="21 22">
    <name type="scientific">Scytalidium lignicola</name>
    <name type="common">Hyphomycete</name>
    <dbReference type="NCBI Taxonomy" id="5539"/>
    <lineage>
        <taxon>Eukaryota</taxon>
        <taxon>Fungi</taxon>
        <taxon>Dikarya</taxon>
        <taxon>Ascomycota</taxon>
        <taxon>Pezizomycotina</taxon>
        <taxon>Leotiomycetes</taxon>
        <taxon>Leotiomycetes incertae sedis</taxon>
        <taxon>Scytalidium</taxon>
    </lineage>
</organism>
<dbReference type="InterPro" id="IPR026891">
    <property type="entry name" value="Fn3-like"/>
</dbReference>
<dbReference type="Pfam" id="PF01915">
    <property type="entry name" value="Glyco_hydro_3_C"/>
    <property type="match status" value="1"/>
</dbReference>
<evidence type="ECO:0000313" key="21">
    <source>
        <dbReference type="EMBL" id="RFU26604.1"/>
    </source>
</evidence>
<dbReference type="Gene3D" id="3.40.50.1700">
    <property type="entry name" value="Glycoside hydrolase family 3 C-terminal domain"/>
    <property type="match status" value="1"/>
</dbReference>
<dbReference type="Gene3D" id="2.60.40.10">
    <property type="entry name" value="Immunoglobulins"/>
    <property type="match status" value="1"/>
</dbReference>
<evidence type="ECO:0000256" key="10">
    <source>
        <dbReference type="ARBA" id="ARBA00023277"/>
    </source>
</evidence>
<dbReference type="EC" id="3.2.1.21" evidence="5"/>
<reference evidence="21 22" key="1">
    <citation type="submission" date="2018-05" db="EMBL/GenBank/DDBJ databases">
        <title>Draft genome sequence of Scytalidium lignicola DSM 105466, a ubiquitous saprotrophic fungus.</title>
        <authorList>
            <person name="Buettner E."/>
            <person name="Gebauer A.M."/>
            <person name="Hofrichter M."/>
            <person name="Liers C."/>
            <person name="Kellner H."/>
        </authorList>
    </citation>
    <scope>NUCLEOTIDE SEQUENCE [LARGE SCALE GENOMIC DNA]</scope>
    <source>
        <strain evidence="21 22">DSM 105466</strain>
    </source>
</reference>
<dbReference type="GO" id="GO:0008422">
    <property type="term" value="F:beta-glucosidase activity"/>
    <property type="evidence" value="ECO:0007669"/>
    <property type="project" value="UniProtKB-EC"/>
</dbReference>
<keyword evidence="7" id="KW-0378">Hydrolase</keyword>
<evidence type="ECO:0000256" key="14">
    <source>
        <dbReference type="ARBA" id="ARBA00039581"/>
    </source>
</evidence>
<dbReference type="InterPro" id="IPR001764">
    <property type="entry name" value="Glyco_hydro_3_N"/>
</dbReference>
<evidence type="ECO:0000256" key="1">
    <source>
        <dbReference type="ARBA" id="ARBA00000448"/>
    </source>
</evidence>
<evidence type="ECO:0000256" key="13">
    <source>
        <dbReference type="ARBA" id="ARBA00024983"/>
    </source>
</evidence>
<evidence type="ECO:0000256" key="12">
    <source>
        <dbReference type="ARBA" id="ARBA00023326"/>
    </source>
</evidence>
<protein>
    <recommendedName>
        <fullName evidence="14">Probable beta-glucosidase H</fullName>
        <ecNumber evidence="5">3.2.1.21</ecNumber>
    </recommendedName>
    <alternativeName>
        <fullName evidence="15">Beta-D-glucoside glucohydrolase H</fullName>
    </alternativeName>
    <alternativeName>
        <fullName evidence="16">Cellobiase H</fullName>
    </alternativeName>
    <alternativeName>
        <fullName evidence="17">Gentiobiase H</fullName>
    </alternativeName>
</protein>
<dbReference type="PANTHER" id="PTHR42715">
    <property type="entry name" value="BETA-GLUCOSIDASE"/>
    <property type="match status" value="1"/>
</dbReference>
<keyword evidence="22" id="KW-1185">Reference proteome</keyword>
<evidence type="ECO:0000256" key="7">
    <source>
        <dbReference type="ARBA" id="ARBA00022801"/>
    </source>
</evidence>
<dbReference type="Pfam" id="PF07691">
    <property type="entry name" value="PA14"/>
    <property type="match status" value="1"/>
</dbReference>
<evidence type="ECO:0000256" key="18">
    <source>
        <dbReference type="SAM" id="MobiDB-lite"/>
    </source>
</evidence>
<comment type="function">
    <text evidence="13">Beta-glucosidases are one of a number of cellulolytic enzymes involved in the degradation of cellulosic biomass. Catalyzes the last step releasing glucose from the inhibitory cellobiose.</text>
</comment>
<comment type="catalytic activity">
    <reaction evidence="1">
        <text>Hydrolysis of terminal, non-reducing beta-D-glucosyl residues with release of beta-D-glucose.</text>
        <dbReference type="EC" id="3.2.1.21"/>
    </reaction>
</comment>
<dbReference type="InterPro" id="IPR036881">
    <property type="entry name" value="Glyco_hydro_3_C_sf"/>
</dbReference>
<gene>
    <name evidence="21" type="ORF">B7463_g9734</name>
</gene>
<dbReference type="Pfam" id="PF00933">
    <property type="entry name" value="Glyco_hydro_3"/>
    <property type="match status" value="1"/>
</dbReference>
<dbReference type="InterPro" id="IPR017853">
    <property type="entry name" value="GH"/>
</dbReference>